<evidence type="ECO:0000313" key="7">
    <source>
        <dbReference type="EMBL" id="HHR48979.1"/>
    </source>
</evidence>
<gene>
    <name evidence="7" type="ORF">ENV79_05015</name>
</gene>
<dbReference type="EMBL" id="DTHS01000030">
    <property type="protein sequence ID" value="HHR48979.1"/>
    <property type="molecule type" value="Genomic_DNA"/>
</dbReference>
<dbReference type="PANTHER" id="PTHR34857">
    <property type="entry name" value="SLL0384 PROTEIN"/>
    <property type="match status" value="1"/>
</dbReference>
<evidence type="ECO:0000256" key="6">
    <source>
        <dbReference type="SAM" id="Phobius"/>
    </source>
</evidence>
<name>A0A7V5Y0J2_UNCW3</name>
<keyword evidence="4 6" id="KW-1133">Transmembrane helix</keyword>
<feature type="transmembrane region" description="Helical" evidence="6">
    <location>
        <begin position="79"/>
        <end position="101"/>
    </location>
</feature>
<keyword evidence="5 6" id="KW-0472">Membrane</keyword>
<dbReference type="InterPro" id="IPR003339">
    <property type="entry name" value="ABC/ECF_trnsptr_transmembrane"/>
</dbReference>
<comment type="caution">
    <text evidence="7">The sequence shown here is derived from an EMBL/GenBank/DDBJ whole genome shotgun (WGS) entry which is preliminary data.</text>
</comment>
<protein>
    <recommendedName>
        <fullName evidence="8">Cobalt ECF transporter T component CbiQ</fullName>
    </recommendedName>
</protein>
<sequence length="229" mass="26968">MFEDVDPRFKLIFLILLSFTLVFVDKLFLLGGTFILAFLLNLLSKISLKELLKKICRLNLFVGIFVFLLPFSFPQKMAGLYFAIKIILKANTLILFLSALLKPSQIISIFYALEKLKMNKKLVALFFLIYRYFFLLKREWQKMENTLKVKNFTPKTDIFTYKTYGYLLGNLFFKSYQASENLSYAMSLKGFTGSFPLLWEGKVKKKDFIFVLFFTLLIILLLSGQWWKF</sequence>
<evidence type="ECO:0000256" key="2">
    <source>
        <dbReference type="ARBA" id="ARBA00022475"/>
    </source>
</evidence>
<accession>A0A7V5Y0J2</accession>
<evidence type="ECO:0000256" key="4">
    <source>
        <dbReference type="ARBA" id="ARBA00022989"/>
    </source>
</evidence>
<proteinExistence type="predicted"/>
<dbReference type="GO" id="GO:0005886">
    <property type="term" value="C:plasma membrane"/>
    <property type="evidence" value="ECO:0007669"/>
    <property type="project" value="UniProtKB-ARBA"/>
</dbReference>
<dbReference type="InterPro" id="IPR051611">
    <property type="entry name" value="ECF_transporter_component"/>
</dbReference>
<dbReference type="Pfam" id="PF02361">
    <property type="entry name" value="CbiQ"/>
    <property type="match status" value="1"/>
</dbReference>
<comment type="subcellular location">
    <subcellularLocation>
        <location evidence="1">Membrane</location>
        <topology evidence="1">Multi-pass membrane protein</topology>
    </subcellularLocation>
</comment>
<feature type="transmembrane region" description="Helical" evidence="6">
    <location>
        <begin position="208"/>
        <end position="227"/>
    </location>
</feature>
<evidence type="ECO:0000256" key="5">
    <source>
        <dbReference type="ARBA" id="ARBA00023136"/>
    </source>
</evidence>
<reference evidence="7" key="1">
    <citation type="journal article" date="2020" name="mSystems">
        <title>Genome- and Community-Level Interaction Insights into Carbon Utilization and Element Cycling Functions of Hydrothermarchaeota in Hydrothermal Sediment.</title>
        <authorList>
            <person name="Zhou Z."/>
            <person name="Liu Y."/>
            <person name="Xu W."/>
            <person name="Pan J."/>
            <person name="Luo Z.H."/>
            <person name="Li M."/>
        </authorList>
    </citation>
    <scope>NUCLEOTIDE SEQUENCE [LARGE SCALE GENOMIC DNA]</scope>
    <source>
        <strain evidence="7">SpSt-791</strain>
    </source>
</reference>
<dbReference type="PANTHER" id="PTHR34857:SF2">
    <property type="entry name" value="SLL0384 PROTEIN"/>
    <property type="match status" value="1"/>
</dbReference>
<evidence type="ECO:0008006" key="8">
    <source>
        <dbReference type="Google" id="ProtNLM"/>
    </source>
</evidence>
<dbReference type="CDD" id="cd16914">
    <property type="entry name" value="EcfT"/>
    <property type="match status" value="1"/>
</dbReference>
<keyword evidence="2" id="KW-1003">Cell membrane</keyword>
<organism evidence="7">
    <name type="scientific">candidate division WOR-3 bacterium</name>
    <dbReference type="NCBI Taxonomy" id="2052148"/>
    <lineage>
        <taxon>Bacteria</taxon>
        <taxon>Bacteria division WOR-3</taxon>
    </lineage>
</organism>
<dbReference type="AlphaFoldDB" id="A0A7V5Y0J2"/>
<feature type="transmembrane region" description="Helical" evidence="6">
    <location>
        <begin position="12"/>
        <end position="43"/>
    </location>
</feature>
<evidence type="ECO:0000256" key="1">
    <source>
        <dbReference type="ARBA" id="ARBA00004141"/>
    </source>
</evidence>
<feature type="transmembrane region" description="Helical" evidence="6">
    <location>
        <begin position="55"/>
        <end position="73"/>
    </location>
</feature>
<evidence type="ECO:0000256" key="3">
    <source>
        <dbReference type="ARBA" id="ARBA00022692"/>
    </source>
</evidence>
<keyword evidence="3 6" id="KW-0812">Transmembrane</keyword>